<evidence type="ECO:0000256" key="1">
    <source>
        <dbReference type="SAM" id="SignalP"/>
    </source>
</evidence>
<name>A0A6G1J7R2_9PLEO</name>
<evidence type="ECO:0000313" key="2">
    <source>
        <dbReference type="EMBL" id="KAF2686159.1"/>
    </source>
</evidence>
<dbReference type="Proteomes" id="UP000799291">
    <property type="component" value="Unassembled WGS sequence"/>
</dbReference>
<feature type="signal peptide" evidence="1">
    <location>
        <begin position="1"/>
        <end position="22"/>
    </location>
</feature>
<dbReference type="EMBL" id="MU005577">
    <property type="protein sequence ID" value="KAF2686159.1"/>
    <property type="molecule type" value="Genomic_DNA"/>
</dbReference>
<gene>
    <name evidence="2" type="ORF">K458DRAFT_299234</name>
</gene>
<protein>
    <submittedName>
        <fullName evidence="2">Uncharacterized protein</fullName>
    </submittedName>
</protein>
<sequence length="74" mass="8183">LAMTEIKIILVLTIQSFSIVDAYEEFDAVKKNPKGMNVNGQRTYMVRGTGGGHPVDGYPCKAKVYSSRENDQSD</sequence>
<evidence type="ECO:0000313" key="3">
    <source>
        <dbReference type="Proteomes" id="UP000799291"/>
    </source>
</evidence>
<proteinExistence type="predicted"/>
<feature type="chain" id="PRO_5026256072" evidence="1">
    <location>
        <begin position="23"/>
        <end position="74"/>
    </location>
</feature>
<feature type="non-terminal residue" evidence="2">
    <location>
        <position position="1"/>
    </location>
</feature>
<dbReference type="OrthoDB" id="10029320at2759"/>
<keyword evidence="3" id="KW-1185">Reference proteome</keyword>
<organism evidence="2 3">
    <name type="scientific">Lentithecium fluviatile CBS 122367</name>
    <dbReference type="NCBI Taxonomy" id="1168545"/>
    <lineage>
        <taxon>Eukaryota</taxon>
        <taxon>Fungi</taxon>
        <taxon>Dikarya</taxon>
        <taxon>Ascomycota</taxon>
        <taxon>Pezizomycotina</taxon>
        <taxon>Dothideomycetes</taxon>
        <taxon>Pleosporomycetidae</taxon>
        <taxon>Pleosporales</taxon>
        <taxon>Massarineae</taxon>
        <taxon>Lentitheciaceae</taxon>
        <taxon>Lentithecium</taxon>
    </lineage>
</organism>
<keyword evidence="1" id="KW-0732">Signal</keyword>
<dbReference type="AlphaFoldDB" id="A0A6G1J7R2"/>
<accession>A0A6G1J7R2</accession>
<reference evidence="2" key="1">
    <citation type="journal article" date="2020" name="Stud. Mycol.">
        <title>101 Dothideomycetes genomes: a test case for predicting lifestyles and emergence of pathogens.</title>
        <authorList>
            <person name="Haridas S."/>
            <person name="Albert R."/>
            <person name="Binder M."/>
            <person name="Bloem J."/>
            <person name="Labutti K."/>
            <person name="Salamov A."/>
            <person name="Andreopoulos B."/>
            <person name="Baker S."/>
            <person name="Barry K."/>
            <person name="Bills G."/>
            <person name="Bluhm B."/>
            <person name="Cannon C."/>
            <person name="Castanera R."/>
            <person name="Culley D."/>
            <person name="Daum C."/>
            <person name="Ezra D."/>
            <person name="Gonzalez J."/>
            <person name="Henrissat B."/>
            <person name="Kuo A."/>
            <person name="Liang C."/>
            <person name="Lipzen A."/>
            <person name="Lutzoni F."/>
            <person name="Magnuson J."/>
            <person name="Mondo S."/>
            <person name="Nolan M."/>
            <person name="Ohm R."/>
            <person name="Pangilinan J."/>
            <person name="Park H.-J."/>
            <person name="Ramirez L."/>
            <person name="Alfaro M."/>
            <person name="Sun H."/>
            <person name="Tritt A."/>
            <person name="Yoshinaga Y."/>
            <person name="Zwiers L.-H."/>
            <person name="Turgeon B."/>
            <person name="Goodwin S."/>
            <person name="Spatafora J."/>
            <person name="Crous P."/>
            <person name="Grigoriev I."/>
        </authorList>
    </citation>
    <scope>NUCLEOTIDE SEQUENCE</scope>
    <source>
        <strain evidence="2">CBS 122367</strain>
    </source>
</reference>